<comment type="caution">
    <text evidence="1">The sequence shown here is derived from an EMBL/GenBank/DDBJ whole genome shotgun (WGS) entry which is preliminary data.</text>
</comment>
<dbReference type="AlphaFoldDB" id="A0A9P3LCG4"/>
<protein>
    <submittedName>
        <fullName evidence="1">Uncharacterized protein</fullName>
    </submittedName>
</protein>
<gene>
    <name evidence="1" type="ORF">PsYK624_049440</name>
</gene>
<sequence>MGRRCFALFSAHPSGKYAKADLYQIRAPPGCKRNVFGRARVVHDEAPKIHKFGSEVPQQVIAFVIWENATKRTIEPIFGLALLAWRSTQLECDMCDVA</sequence>
<accession>A0A9P3LCG4</accession>
<evidence type="ECO:0000313" key="2">
    <source>
        <dbReference type="Proteomes" id="UP000703269"/>
    </source>
</evidence>
<dbReference type="EMBL" id="BPQB01000010">
    <property type="protein sequence ID" value="GJE88857.1"/>
    <property type="molecule type" value="Genomic_DNA"/>
</dbReference>
<dbReference type="Proteomes" id="UP000703269">
    <property type="component" value="Unassembled WGS sequence"/>
</dbReference>
<reference evidence="1 2" key="1">
    <citation type="submission" date="2021-08" db="EMBL/GenBank/DDBJ databases">
        <title>Draft Genome Sequence of Phanerochaete sordida strain YK-624.</title>
        <authorList>
            <person name="Mori T."/>
            <person name="Dohra H."/>
            <person name="Suzuki T."/>
            <person name="Kawagishi H."/>
            <person name="Hirai H."/>
        </authorList>
    </citation>
    <scope>NUCLEOTIDE SEQUENCE [LARGE SCALE GENOMIC DNA]</scope>
    <source>
        <strain evidence="1 2">YK-624</strain>
    </source>
</reference>
<keyword evidence="2" id="KW-1185">Reference proteome</keyword>
<name>A0A9P3LCG4_9APHY</name>
<organism evidence="1 2">
    <name type="scientific">Phanerochaete sordida</name>
    <dbReference type="NCBI Taxonomy" id="48140"/>
    <lineage>
        <taxon>Eukaryota</taxon>
        <taxon>Fungi</taxon>
        <taxon>Dikarya</taxon>
        <taxon>Basidiomycota</taxon>
        <taxon>Agaricomycotina</taxon>
        <taxon>Agaricomycetes</taxon>
        <taxon>Polyporales</taxon>
        <taxon>Phanerochaetaceae</taxon>
        <taxon>Phanerochaete</taxon>
    </lineage>
</organism>
<evidence type="ECO:0000313" key="1">
    <source>
        <dbReference type="EMBL" id="GJE88857.1"/>
    </source>
</evidence>
<proteinExistence type="predicted"/>